<dbReference type="InterPro" id="IPR014718">
    <property type="entry name" value="GH-type_carb-bd"/>
</dbReference>
<protein>
    <submittedName>
        <fullName evidence="5">Glycoside hydrolase family 97 protein</fullName>
    </submittedName>
</protein>
<dbReference type="EMBL" id="CP032707">
    <property type="protein sequence ID" value="AYG95088.1"/>
    <property type="molecule type" value="Genomic_DNA"/>
</dbReference>
<keyword evidence="5" id="KW-0378">Hydrolase</keyword>
<dbReference type="Gene3D" id="2.70.98.10">
    <property type="match status" value="1"/>
</dbReference>
<dbReference type="Proteomes" id="UP000276984">
    <property type="component" value="Chromosome"/>
</dbReference>
<gene>
    <name evidence="5" type="ORF">D8I30_07760</name>
</gene>
<keyword evidence="1" id="KW-0732">Signal</keyword>
<feature type="signal peptide" evidence="1">
    <location>
        <begin position="1"/>
        <end position="24"/>
    </location>
</feature>
<dbReference type="OrthoDB" id="57532at2"/>
<dbReference type="InterPro" id="IPR013785">
    <property type="entry name" value="Aldolase_TIM"/>
</dbReference>
<evidence type="ECO:0000256" key="1">
    <source>
        <dbReference type="SAM" id="SignalP"/>
    </source>
</evidence>
<dbReference type="InterPro" id="IPR029483">
    <property type="entry name" value="GH97_C"/>
</dbReference>
<evidence type="ECO:0000259" key="3">
    <source>
        <dbReference type="Pfam" id="PF14508"/>
    </source>
</evidence>
<feature type="domain" description="Glycosyl-hydrolase 97 catalytic" evidence="2">
    <location>
        <begin position="299"/>
        <end position="486"/>
    </location>
</feature>
<dbReference type="GO" id="GO:0030246">
    <property type="term" value="F:carbohydrate binding"/>
    <property type="evidence" value="ECO:0007669"/>
    <property type="project" value="InterPro"/>
</dbReference>
<feature type="chain" id="PRO_5019856354" evidence="1">
    <location>
        <begin position="25"/>
        <end position="686"/>
    </location>
</feature>
<dbReference type="Gene3D" id="3.20.20.70">
    <property type="entry name" value="Aldolase class I"/>
    <property type="match status" value="1"/>
</dbReference>
<organism evidence="5 6">
    <name type="scientific">Brevundimonas naejangsanensis</name>
    <dbReference type="NCBI Taxonomy" id="588932"/>
    <lineage>
        <taxon>Bacteria</taxon>
        <taxon>Pseudomonadati</taxon>
        <taxon>Pseudomonadota</taxon>
        <taxon>Alphaproteobacteria</taxon>
        <taxon>Caulobacterales</taxon>
        <taxon>Caulobacteraceae</taxon>
        <taxon>Brevundimonas</taxon>
    </lineage>
</organism>
<sequence length="686" mass="76479">MLKRRSFLALGTVSALAFGAPAMAQSSANAVRASSPGGVLTVEMATDNDGRPTYSVSRLGRPVVEASWLGFLLTDAPMLERNMTLSAARPVTVDETWEQPWGERRYVRNHYNEWRVSFVEKTALGRRFDVVWRLYDDGLGFRYEFPEQDGLKTVRIGAELTEFNLAEDGEAWWIPAWEWNREEYLYNRTRIDAVGSAQTPMTVRGDSGLHVSIHEAALIDYAGMNLRRAERLKFRAQLTPGLTNAAVERQAPFHTPWRTLQISDTAAGLVESSLILNLNEPNKLGDVSWFKPMKYVGVWWEMHLELKSWASGPKHGATTENAIKHVDFAARHGFGGVLVEGWNKGWDGDWFGNGADYSFTETYPDFDIERVTAHARSKGVQLIGHHETGGNAYHYEQQMEAGFALYQRLGMHSVKTGYVADAGGARVAAPGGGSVMAWHESQPLAQHHMRVIEAAAKHQIAVNAHEPFKDTGLRRTYPNMITREGARGMEFSAWGQPGNPPEHEANLVFTRLLAGPMDYTPGIFGMETRSPGGIQTTWAKQLALYVVIYSPLQMAADLLVHYEANPGPFQFIKDVPVDWAETRVLNGEIGDFVTIARKDRNSDVWALGAVTDEHPRSLAAPLTFLDAGRRYRAEIYRDGPDADYRGKREDIVIEQREVTAADTLTLNLAPGGGQAIRFVPLGRKPR</sequence>
<dbReference type="Pfam" id="PF14509">
    <property type="entry name" value="GH97_C"/>
    <property type="match status" value="1"/>
</dbReference>
<dbReference type="RefSeq" id="WP_121482236.1">
    <property type="nucleotide sequence ID" value="NZ_CP032707.1"/>
</dbReference>
<dbReference type="InterPro" id="IPR029486">
    <property type="entry name" value="GH97_N"/>
</dbReference>
<dbReference type="Pfam" id="PF14508">
    <property type="entry name" value="GH97_N"/>
    <property type="match status" value="1"/>
</dbReference>
<accession>A0A494RFH7</accession>
<dbReference type="PANTHER" id="PTHR35803">
    <property type="entry name" value="GLUCAN 1,4-ALPHA-GLUCOSIDASE SUSB-RELATED"/>
    <property type="match status" value="1"/>
</dbReference>
<dbReference type="InterPro" id="IPR019563">
    <property type="entry name" value="GH97_catalytic"/>
</dbReference>
<name>A0A494RFH7_9CAUL</name>
<dbReference type="InterPro" id="IPR006311">
    <property type="entry name" value="TAT_signal"/>
</dbReference>
<dbReference type="PROSITE" id="PS51318">
    <property type="entry name" value="TAT"/>
    <property type="match status" value="1"/>
</dbReference>
<dbReference type="PANTHER" id="PTHR35803:SF1">
    <property type="entry name" value="GLUCAN 1,4-ALPHA-GLUCOSIDASE SUSB"/>
    <property type="match status" value="1"/>
</dbReference>
<keyword evidence="6" id="KW-1185">Reference proteome</keyword>
<evidence type="ECO:0000313" key="6">
    <source>
        <dbReference type="Proteomes" id="UP000276984"/>
    </source>
</evidence>
<feature type="domain" description="Glycosyl-hydrolase 97 C-terminal oligomerisation" evidence="4">
    <location>
        <begin position="578"/>
        <end position="678"/>
    </location>
</feature>
<evidence type="ECO:0000259" key="4">
    <source>
        <dbReference type="Pfam" id="PF14509"/>
    </source>
</evidence>
<dbReference type="AlphaFoldDB" id="A0A494RFH7"/>
<evidence type="ECO:0000313" key="5">
    <source>
        <dbReference type="EMBL" id="AYG95088.1"/>
    </source>
</evidence>
<proteinExistence type="predicted"/>
<feature type="domain" description="Glycosyl-hydrolase 97 N-terminal" evidence="3">
    <location>
        <begin position="34"/>
        <end position="281"/>
    </location>
</feature>
<evidence type="ECO:0000259" key="2">
    <source>
        <dbReference type="Pfam" id="PF10566"/>
    </source>
</evidence>
<dbReference type="Pfam" id="PF10566">
    <property type="entry name" value="Glyco_hydro_97"/>
    <property type="match status" value="1"/>
</dbReference>
<dbReference type="InterPro" id="IPR052720">
    <property type="entry name" value="Glycosyl_hydrolase_97"/>
</dbReference>
<reference evidence="5 6" key="1">
    <citation type="submission" date="2018-10" db="EMBL/GenBank/DDBJ databases">
        <title>Complete genome sequence of Brevundimonas naejangsanensis BRV3.</title>
        <authorList>
            <person name="Berrios L."/>
            <person name="Ely B."/>
        </authorList>
    </citation>
    <scope>NUCLEOTIDE SEQUENCE [LARGE SCALE GENOMIC DNA]</scope>
    <source>
        <strain evidence="5 6">BRV3</strain>
    </source>
</reference>
<dbReference type="GO" id="GO:0016787">
    <property type="term" value="F:hydrolase activity"/>
    <property type="evidence" value="ECO:0007669"/>
    <property type="project" value="UniProtKB-KW"/>
</dbReference>